<feature type="region of interest" description="Disordered" evidence="1">
    <location>
        <begin position="191"/>
        <end position="211"/>
    </location>
</feature>
<evidence type="ECO:0000313" key="2">
    <source>
        <dbReference type="EMBL" id="KAK8759828.1"/>
    </source>
</evidence>
<protein>
    <submittedName>
        <fullName evidence="2">Uncharacterized protein</fullName>
    </submittedName>
</protein>
<name>A0AAQ4DBI8_AMBAM</name>
<evidence type="ECO:0000313" key="3">
    <source>
        <dbReference type="Proteomes" id="UP001321473"/>
    </source>
</evidence>
<organism evidence="2 3">
    <name type="scientific">Amblyomma americanum</name>
    <name type="common">Lone star tick</name>
    <dbReference type="NCBI Taxonomy" id="6943"/>
    <lineage>
        <taxon>Eukaryota</taxon>
        <taxon>Metazoa</taxon>
        <taxon>Ecdysozoa</taxon>
        <taxon>Arthropoda</taxon>
        <taxon>Chelicerata</taxon>
        <taxon>Arachnida</taxon>
        <taxon>Acari</taxon>
        <taxon>Parasitiformes</taxon>
        <taxon>Ixodida</taxon>
        <taxon>Ixodoidea</taxon>
        <taxon>Ixodidae</taxon>
        <taxon>Amblyomminae</taxon>
        <taxon>Amblyomma</taxon>
    </lineage>
</organism>
<reference evidence="2 3" key="1">
    <citation type="journal article" date="2023" name="Arcadia Sci">
        <title>De novo assembly of a long-read Amblyomma americanum tick genome.</title>
        <authorList>
            <person name="Chou S."/>
            <person name="Poskanzer K.E."/>
            <person name="Rollins M."/>
            <person name="Thuy-Boun P.S."/>
        </authorList>
    </citation>
    <scope>NUCLEOTIDE SEQUENCE [LARGE SCALE GENOMIC DNA]</scope>
    <source>
        <strain evidence="2">F_SG_1</strain>
        <tissue evidence="2">Salivary glands</tissue>
    </source>
</reference>
<keyword evidence="3" id="KW-1185">Reference proteome</keyword>
<feature type="non-terminal residue" evidence="2">
    <location>
        <position position="211"/>
    </location>
</feature>
<gene>
    <name evidence="2" type="ORF">V5799_028905</name>
</gene>
<dbReference type="Proteomes" id="UP001321473">
    <property type="component" value="Unassembled WGS sequence"/>
</dbReference>
<dbReference type="AlphaFoldDB" id="A0AAQ4DBI8"/>
<proteinExistence type="predicted"/>
<accession>A0AAQ4DBI8</accession>
<sequence>MSLTPSEKIHEASRFSSQLPSPLARILNLHRGLFQKIICLCGSLNSITTMAHQAASAILTRPVEHWCKPPVEHADLPPETGNNRSLLSEADAWIPSQCYRRQLTDDASRLEGCQRPYQRPRRRYVGARLPSGEGKRKQRQLPRCHGLHRRRLGLVVRSRRDRARPNHRLYVLRRPDPHREPFRALHLALRARRRRPNSRILPQPAPAGRPP</sequence>
<comment type="caution">
    <text evidence="2">The sequence shown here is derived from an EMBL/GenBank/DDBJ whole genome shotgun (WGS) entry which is preliminary data.</text>
</comment>
<dbReference type="EMBL" id="JARKHS020032550">
    <property type="protein sequence ID" value="KAK8759828.1"/>
    <property type="molecule type" value="Genomic_DNA"/>
</dbReference>
<evidence type="ECO:0000256" key="1">
    <source>
        <dbReference type="SAM" id="MobiDB-lite"/>
    </source>
</evidence>